<dbReference type="EMBL" id="FO082871">
    <property type="protein sequence ID" value="SIO73266.1"/>
    <property type="molecule type" value="Genomic_DNA"/>
</dbReference>
<evidence type="ECO:0000313" key="1">
    <source>
        <dbReference type="EMBL" id="SIO73266.1"/>
    </source>
</evidence>
<dbReference type="AlphaFoldDB" id="A0A1N6LWM3"/>
<dbReference type="VEuPathDB" id="PiroplasmaDB:BMR1_01G01251"/>
<dbReference type="RefSeq" id="XP_021337371.1">
    <property type="nucleotide sequence ID" value="XM_021482231.1"/>
</dbReference>
<reference evidence="1 2" key="3">
    <citation type="journal article" date="2016" name="Sci. Rep.">
        <title>Genome-wide diversity and gene expression profiling of Babesia microti isolates identify polymorphic genes that mediate host-pathogen interactions.</title>
        <authorList>
            <person name="Silva J.C."/>
            <person name="Cornillot E."/>
            <person name="McCracken C."/>
            <person name="Usmani-Brown S."/>
            <person name="Dwivedi A."/>
            <person name="Ifeonu O.O."/>
            <person name="Crabtree J."/>
            <person name="Gotia H.T."/>
            <person name="Virji A.Z."/>
            <person name="Reynes C."/>
            <person name="Colinge J."/>
            <person name="Kumar V."/>
            <person name="Lawres L."/>
            <person name="Pazzi J.E."/>
            <person name="Pablo J.V."/>
            <person name="Hung C."/>
            <person name="Brancato J."/>
            <person name="Kumari P."/>
            <person name="Orvis J."/>
            <person name="Tretina K."/>
            <person name="Chibucos M."/>
            <person name="Ott S."/>
            <person name="Sadzewicz L."/>
            <person name="Sengamalay N."/>
            <person name="Shetty A.C."/>
            <person name="Su Q."/>
            <person name="Tallon L."/>
            <person name="Fraser C.M."/>
            <person name="Frutos R."/>
            <person name="Molina D.M."/>
            <person name="Krause P.J."/>
            <person name="Ben Mamoun C."/>
        </authorList>
    </citation>
    <scope>NUCLEOTIDE SEQUENCE [LARGE SCALE GENOMIC DNA]</scope>
    <source>
        <strain evidence="1 2">RI</strain>
    </source>
</reference>
<reference evidence="1 2" key="1">
    <citation type="journal article" date="2012" name="Nucleic Acids Res.">
        <title>Sequencing of the smallest Apicomplexan genome from the human pathogen Babesia microti.</title>
        <authorList>
            <person name="Cornillot E."/>
            <person name="Hadj-Kaddour K."/>
            <person name="Dassouli A."/>
            <person name="Noel B."/>
            <person name="Ranwez V."/>
            <person name="Vacherie B."/>
            <person name="Augagneur Y."/>
            <person name="Bres V."/>
            <person name="Duclos A."/>
            <person name="Randazzo S."/>
            <person name="Carcy B."/>
            <person name="Debierre-Grockiego F."/>
            <person name="Delbecq S."/>
            <person name="Moubri-Menage K."/>
            <person name="Shams-Eldin H."/>
            <person name="Usmani-Brown S."/>
            <person name="Bringaud F."/>
            <person name="Wincker P."/>
            <person name="Vivares C.P."/>
            <person name="Schwarz R.T."/>
            <person name="Schetters T.P."/>
            <person name="Krause P.J."/>
            <person name="Gorenflot A."/>
            <person name="Berry V."/>
            <person name="Barbe V."/>
            <person name="Ben Mamoun C."/>
        </authorList>
    </citation>
    <scope>NUCLEOTIDE SEQUENCE [LARGE SCALE GENOMIC DNA]</scope>
    <source>
        <strain evidence="1 2">RI</strain>
    </source>
</reference>
<organism evidence="1 2">
    <name type="scientific">Babesia microti (strain RI)</name>
    <dbReference type="NCBI Taxonomy" id="1133968"/>
    <lineage>
        <taxon>Eukaryota</taxon>
        <taxon>Sar</taxon>
        <taxon>Alveolata</taxon>
        <taxon>Apicomplexa</taxon>
        <taxon>Aconoidasida</taxon>
        <taxon>Piroplasmida</taxon>
        <taxon>Babesiidae</taxon>
        <taxon>Babesia</taxon>
    </lineage>
</organism>
<dbReference type="KEGG" id="bmic:BMR1_01G01251"/>
<keyword evidence="2" id="KW-1185">Reference proteome</keyword>
<evidence type="ECO:0000313" key="2">
    <source>
        <dbReference type="Proteomes" id="UP000002899"/>
    </source>
</evidence>
<sequence>MGLNIHLKLNVLKTKFYFIIQLTHAIDIISCLADALERDSKETKLFPNNICIKLEHHAARAKNALKEIQGVLGEREPSGCNILCSPFNGSEKKSNIVESEEDLRRERNNKAIAESVRKLESQIAQLKDLLN</sequence>
<proteinExistence type="predicted"/>
<protein>
    <submittedName>
        <fullName evidence="1">Uncharacterized protein</fullName>
    </submittedName>
</protein>
<gene>
    <name evidence="1" type="ORF">BMR1_01G01251</name>
</gene>
<dbReference type="Proteomes" id="UP000002899">
    <property type="component" value="Chromosome I"/>
</dbReference>
<reference evidence="1 2" key="2">
    <citation type="journal article" date="2013" name="PLoS ONE">
        <title>Whole genome mapping and re-organization of the nuclear and mitochondrial genomes of Babesia microti isolates.</title>
        <authorList>
            <person name="Cornillot E."/>
            <person name="Dassouli A."/>
            <person name="Garg A."/>
            <person name="Pachikara N."/>
            <person name="Randazzo S."/>
            <person name="Depoix D."/>
            <person name="Carcy B."/>
            <person name="Delbecq S."/>
            <person name="Frutos R."/>
            <person name="Silva J.C."/>
            <person name="Sutton R."/>
            <person name="Krause P.J."/>
            <person name="Mamoun C.B."/>
        </authorList>
    </citation>
    <scope>NUCLEOTIDE SEQUENCE [LARGE SCALE GENOMIC DNA]</scope>
    <source>
        <strain evidence="1 2">RI</strain>
    </source>
</reference>
<dbReference type="GeneID" id="33043601"/>
<accession>A0A1N6LWM3</accession>
<name>A0A1N6LWM3_BABMR</name>